<dbReference type="Proteomes" id="UP001216510">
    <property type="component" value="Chromosome"/>
</dbReference>
<organism evidence="1 2">
    <name type="scientific">Pseudoduganella chitinolytica</name>
    <dbReference type="NCBI Taxonomy" id="34070"/>
    <lineage>
        <taxon>Bacteria</taxon>
        <taxon>Pseudomonadati</taxon>
        <taxon>Pseudomonadota</taxon>
        <taxon>Betaproteobacteria</taxon>
        <taxon>Burkholderiales</taxon>
        <taxon>Oxalobacteraceae</taxon>
        <taxon>Telluria group</taxon>
        <taxon>Pseudoduganella</taxon>
    </lineage>
</organism>
<protein>
    <submittedName>
        <fullName evidence="1">Uncharacterized protein</fullName>
    </submittedName>
</protein>
<keyword evidence="2" id="KW-1185">Reference proteome</keyword>
<evidence type="ECO:0000313" key="1">
    <source>
        <dbReference type="EMBL" id="WEF34894.1"/>
    </source>
</evidence>
<proteinExistence type="predicted"/>
<dbReference type="RefSeq" id="WP_277417565.1">
    <property type="nucleotide sequence ID" value="NZ_CP119083.1"/>
</dbReference>
<accession>A0ABY8BKJ0</accession>
<reference evidence="1 2" key="1">
    <citation type="submission" date="2023-02" db="EMBL/GenBank/DDBJ databases">
        <title>Gemone sequence of Telluria chitinolytica ACM 3522T.</title>
        <authorList>
            <person name="Frediansyah A."/>
            <person name="Miess H."/>
            <person name="Gross H."/>
        </authorList>
    </citation>
    <scope>NUCLEOTIDE SEQUENCE [LARGE SCALE GENOMIC DNA]</scope>
    <source>
        <strain evidence="1 2">ACM 3522</strain>
    </source>
</reference>
<sequence length="65" mass="7318">MTKNERDMVMTLAQAINSLAGALRAVTPAIADPKRQELADAYLVLVESNFEELIRLIDKEWLSDE</sequence>
<gene>
    <name evidence="1" type="ORF">PX653_09080</name>
</gene>
<evidence type="ECO:0000313" key="2">
    <source>
        <dbReference type="Proteomes" id="UP001216510"/>
    </source>
</evidence>
<dbReference type="EMBL" id="CP119083">
    <property type="protein sequence ID" value="WEF34894.1"/>
    <property type="molecule type" value="Genomic_DNA"/>
</dbReference>
<name>A0ABY8BKJ0_9BURK</name>